<evidence type="ECO:0000256" key="1">
    <source>
        <dbReference type="SAM" id="MobiDB-lite"/>
    </source>
</evidence>
<evidence type="ECO:0008006" key="4">
    <source>
        <dbReference type="Google" id="ProtNLM"/>
    </source>
</evidence>
<evidence type="ECO:0000313" key="3">
    <source>
        <dbReference type="Proteomes" id="UP000594464"/>
    </source>
</evidence>
<feature type="region of interest" description="Disordered" evidence="1">
    <location>
        <begin position="228"/>
        <end position="251"/>
    </location>
</feature>
<dbReference type="Proteomes" id="UP000594464">
    <property type="component" value="Chromosome"/>
</dbReference>
<dbReference type="KEGG" id="nva:G3M78_10185"/>
<protein>
    <recommendedName>
        <fullName evidence="4">SHOCT domain-containing protein</fullName>
    </recommendedName>
</protein>
<sequence>MKLTAALQGDRKSNEHSVSSPWRGLARCVGLLCAVFLVTAFSLSSLPYPAFAVDKKLPEYSYQVSVHEFKPEELKSFQLELKQPYALDARRVSVALSRLAYQQKKILWSGKKRVFPPALVKLLAPQITQGFRRAGSHDRIVFQVKNAKGRSYLAGDVFLASNGLHWRVTILKYESRAIGDFSVSGERWRLAPLEGQSYMTLKPFPDLKQELTNWIYFETIRPSPEGLLKEVEPSSESPPSSGASIEGTSDSIKERLRVLEELKRDHLIRPQEYERKRKEILDRL</sequence>
<proteinExistence type="predicted"/>
<gene>
    <name evidence="2" type="ORF">G3M78_10185</name>
</gene>
<name>A0A7T0C380_9BACT</name>
<dbReference type="AlphaFoldDB" id="A0A7T0C380"/>
<organism evidence="2 3">
    <name type="scientific">Candidatus Nitrohelix vancouverensis</name>
    <dbReference type="NCBI Taxonomy" id="2705534"/>
    <lineage>
        <taxon>Bacteria</taxon>
        <taxon>Pseudomonadati</taxon>
        <taxon>Nitrospinota/Tectimicrobiota group</taxon>
        <taxon>Nitrospinota</taxon>
        <taxon>Nitrospinia</taxon>
        <taxon>Nitrospinales</taxon>
        <taxon>Nitrospinaceae</taxon>
        <taxon>Candidatus Nitrohelix</taxon>
    </lineage>
</organism>
<dbReference type="EMBL" id="CP048620">
    <property type="protein sequence ID" value="QPJ65739.1"/>
    <property type="molecule type" value="Genomic_DNA"/>
</dbReference>
<evidence type="ECO:0000313" key="2">
    <source>
        <dbReference type="EMBL" id="QPJ65739.1"/>
    </source>
</evidence>
<accession>A0A7T0C380</accession>
<reference evidence="3" key="1">
    <citation type="submission" date="2020-02" db="EMBL/GenBank/DDBJ databases">
        <title>Genomic and physiological characterization of two novel Nitrospinaceae genera.</title>
        <authorList>
            <person name="Mueller A.J."/>
            <person name="Jung M.-Y."/>
            <person name="Strachan C.R."/>
            <person name="Herbold C.W."/>
            <person name="Kirkegaard R.H."/>
            <person name="Daims H."/>
        </authorList>
    </citation>
    <scope>NUCLEOTIDE SEQUENCE [LARGE SCALE GENOMIC DNA]</scope>
</reference>